<reference evidence="2" key="1">
    <citation type="journal article" date="2024" name="Proc. Natl. Acad. Sci. U.S.A.">
        <title>Extraordinary preservation of gene collinearity over three hundred million years revealed in homosporous lycophytes.</title>
        <authorList>
            <person name="Li C."/>
            <person name="Wickell D."/>
            <person name="Kuo L.Y."/>
            <person name="Chen X."/>
            <person name="Nie B."/>
            <person name="Liao X."/>
            <person name="Peng D."/>
            <person name="Ji J."/>
            <person name="Jenkins J."/>
            <person name="Williams M."/>
            <person name="Shu S."/>
            <person name="Plott C."/>
            <person name="Barry K."/>
            <person name="Rajasekar S."/>
            <person name="Grimwood J."/>
            <person name="Han X."/>
            <person name="Sun S."/>
            <person name="Hou Z."/>
            <person name="He W."/>
            <person name="Dai G."/>
            <person name="Sun C."/>
            <person name="Schmutz J."/>
            <person name="Leebens-Mack J.H."/>
            <person name="Li F.W."/>
            <person name="Wang L."/>
        </authorList>
    </citation>
    <scope>NUCLEOTIDE SEQUENCE [LARGE SCALE GENOMIC DNA]</scope>
    <source>
        <strain evidence="2">cv. PW_Plant_1</strain>
    </source>
</reference>
<organism evidence="1 2">
    <name type="scientific">Diphasiastrum complanatum</name>
    <name type="common">Issler's clubmoss</name>
    <name type="synonym">Lycopodium complanatum</name>
    <dbReference type="NCBI Taxonomy" id="34168"/>
    <lineage>
        <taxon>Eukaryota</taxon>
        <taxon>Viridiplantae</taxon>
        <taxon>Streptophyta</taxon>
        <taxon>Embryophyta</taxon>
        <taxon>Tracheophyta</taxon>
        <taxon>Lycopodiopsida</taxon>
        <taxon>Lycopodiales</taxon>
        <taxon>Lycopodiaceae</taxon>
        <taxon>Lycopodioideae</taxon>
        <taxon>Diphasiastrum</taxon>
    </lineage>
</organism>
<dbReference type="Proteomes" id="UP001162992">
    <property type="component" value="Chromosome 22"/>
</dbReference>
<sequence>MTLQLSAENLSVPLIGSIIFCFVKVPRKANNVMQADKNSSQHSFPLEGAFIWLGGWRPTSRCFGACLLCFGCQGKPFSPAALQTLTSELSDEHLSTMINLQNHTQKAEQELSSKFAMFQICFSLLSLRI</sequence>
<gene>
    <name evidence="1" type="ORF">O6H91_22G015600</name>
</gene>
<evidence type="ECO:0000313" key="1">
    <source>
        <dbReference type="EMBL" id="KAJ7515496.1"/>
    </source>
</evidence>
<proteinExistence type="predicted"/>
<dbReference type="EMBL" id="CM055113">
    <property type="protein sequence ID" value="KAJ7515496.1"/>
    <property type="molecule type" value="Genomic_DNA"/>
</dbReference>
<name>A0ACC2ADH2_DIPCM</name>
<accession>A0ACC2ADH2</accession>
<protein>
    <submittedName>
        <fullName evidence="1">Uncharacterized protein</fullName>
    </submittedName>
</protein>
<evidence type="ECO:0000313" key="2">
    <source>
        <dbReference type="Proteomes" id="UP001162992"/>
    </source>
</evidence>
<comment type="caution">
    <text evidence="1">The sequence shown here is derived from an EMBL/GenBank/DDBJ whole genome shotgun (WGS) entry which is preliminary data.</text>
</comment>
<keyword evidence="2" id="KW-1185">Reference proteome</keyword>